<proteinExistence type="predicted"/>
<gene>
    <name evidence="3" type="ORF">PPACK8108_LOCUS3135</name>
</gene>
<evidence type="ECO:0000256" key="1">
    <source>
        <dbReference type="SAM" id="MobiDB-lite"/>
    </source>
</evidence>
<feature type="region of interest" description="Disordered" evidence="1">
    <location>
        <begin position="1"/>
        <end position="39"/>
    </location>
</feature>
<name>A0AAV0AJG0_PHAPC</name>
<protein>
    <submittedName>
        <fullName evidence="3">Uncharacterized protein</fullName>
    </submittedName>
</protein>
<feature type="compositionally biased region" description="Polar residues" evidence="1">
    <location>
        <begin position="28"/>
        <end position="39"/>
    </location>
</feature>
<feature type="transmembrane region" description="Helical" evidence="2">
    <location>
        <begin position="42"/>
        <end position="64"/>
    </location>
</feature>
<sequence>MLSEARKRRGIATDLPKSLDNPKPSAPDSPTHTSSNRQRPTIAPSIFTIIIVILSVSLIPVFYYTQVMIPSPESTSVLSEFKRKGNILLAALGDSSSKGPGRIPFSSQAGSPSSVPSDQEKAQIVEEKANEENNNDGSEIEERLKKILKYLKESIEKKDENKDDRVGSESGTIKSSAKGKGGLEEGKEKISDEERDRIDEEIGKFWKVTSEYRRKAQEEKMGQYSIQGDGTRRENNLEEEGKGSGTIEDLPDADPDSKEGLTPEIWEAIKQKFSSDDLTVMLNSVRKKEADVK</sequence>
<feature type="compositionally biased region" description="Basic and acidic residues" evidence="1">
    <location>
        <begin position="230"/>
        <end position="242"/>
    </location>
</feature>
<keyword evidence="2" id="KW-0472">Membrane</keyword>
<evidence type="ECO:0000256" key="2">
    <source>
        <dbReference type="SAM" id="Phobius"/>
    </source>
</evidence>
<dbReference type="EMBL" id="CALTRL010000550">
    <property type="protein sequence ID" value="CAH7668613.1"/>
    <property type="molecule type" value="Genomic_DNA"/>
</dbReference>
<reference evidence="3" key="1">
    <citation type="submission" date="2022-06" db="EMBL/GenBank/DDBJ databases">
        <authorList>
            <consortium name="SYNGENTA / RWTH Aachen University"/>
        </authorList>
    </citation>
    <scope>NUCLEOTIDE SEQUENCE</scope>
</reference>
<feature type="compositionally biased region" description="Basic and acidic residues" evidence="1">
    <location>
        <begin position="158"/>
        <end position="167"/>
    </location>
</feature>
<evidence type="ECO:0000313" key="3">
    <source>
        <dbReference type="EMBL" id="CAH7668613.1"/>
    </source>
</evidence>
<feature type="compositionally biased region" description="Basic and acidic residues" evidence="1">
    <location>
        <begin position="255"/>
        <end position="264"/>
    </location>
</feature>
<keyword evidence="4" id="KW-1185">Reference proteome</keyword>
<dbReference type="Proteomes" id="UP001153365">
    <property type="component" value="Unassembled WGS sequence"/>
</dbReference>
<accession>A0AAV0AJG0</accession>
<organism evidence="3 4">
    <name type="scientific">Phakopsora pachyrhizi</name>
    <name type="common">Asian soybean rust disease fungus</name>
    <dbReference type="NCBI Taxonomy" id="170000"/>
    <lineage>
        <taxon>Eukaryota</taxon>
        <taxon>Fungi</taxon>
        <taxon>Dikarya</taxon>
        <taxon>Basidiomycota</taxon>
        <taxon>Pucciniomycotina</taxon>
        <taxon>Pucciniomycetes</taxon>
        <taxon>Pucciniales</taxon>
        <taxon>Phakopsoraceae</taxon>
        <taxon>Phakopsora</taxon>
    </lineage>
</organism>
<evidence type="ECO:0000313" key="4">
    <source>
        <dbReference type="Proteomes" id="UP001153365"/>
    </source>
</evidence>
<feature type="region of interest" description="Disordered" evidence="1">
    <location>
        <begin position="158"/>
        <end position="200"/>
    </location>
</feature>
<keyword evidence="2" id="KW-1133">Transmembrane helix</keyword>
<keyword evidence="2" id="KW-0812">Transmembrane</keyword>
<dbReference type="AlphaFoldDB" id="A0AAV0AJG0"/>
<feature type="compositionally biased region" description="Low complexity" evidence="1">
    <location>
        <begin position="104"/>
        <end position="117"/>
    </location>
</feature>
<comment type="caution">
    <text evidence="3">The sequence shown here is derived from an EMBL/GenBank/DDBJ whole genome shotgun (WGS) entry which is preliminary data.</text>
</comment>
<feature type="region of interest" description="Disordered" evidence="1">
    <location>
        <begin position="216"/>
        <end position="264"/>
    </location>
</feature>
<feature type="compositionally biased region" description="Basic residues" evidence="1">
    <location>
        <begin position="1"/>
        <end position="10"/>
    </location>
</feature>
<feature type="region of interest" description="Disordered" evidence="1">
    <location>
        <begin position="93"/>
        <end position="121"/>
    </location>
</feature>
<feature type="compositionally biased region" description="Basic and acidic residues" evidence="1">
    <location>
        <begin position="181"/>
        <end position="200"/>
    </location>
</feature>